<accession>A0A0V1G7S2</accession>
<comment type="caution">
    <text evidence="1">The sequence shown here is derived from an EMBL/GenBank/DDBJ whole genome shotgun (WGS) entry which is preliminary data.</text>
</comment>
<organism evidence="1 2">
    <name type="scientific">Trichinella zimbabwensis</name>
    <dbReference type="NCBI Taxonomy" id="268475"/>
    <lineage>
        <taxon>Eukaryota</taxon>
        <taxon>Metazoa</taxon>
        <taxon>Ecdysozoa</taxon>
        <taxon>Nematoda</taxon>
        <taxon>Enoplea</taxon>
        <taxon>Dorylaimia</taxon>
        <taxon>Trichinellida</taxon>
        <taxon>Trichinellidae</taxon>
        <taxon>Trichinella</taxon>
    </lineage>
</organism>
<name>A0A0V1G7S2_9BILA</name>
<dbReference type="AlphaFoldDB" id="A0A0V1G7S2"/>
<protein>
    <submittedName>
        <fullName evidence="1">Uncharacterized protein</fullName>
    </submittedName>
</protein>
<dbReference type="Proteomes" id="UP000055024">
    <property type="component" value="Unassembled WGS sequence"/>
</dbReference>
<evidence type="ECO:0000313" key="1">
    <source>
        <dbReference type="EMBL" id="KRY94362.1"/>
    </source>
</evidence>
<dbReference type="EMBL" id="JYDP01005150">
    <property type="protein sequence ID" value="KRY94362.1"/>
    <property type="molecule type" value="Genomic_DNA"/>
</dbReference>
<proteinExistence type="predicted"/>
<keyword evidence="2" id="KW-1185">Reference proteome</keyword>
<evidence type="ECO:0000313" key="2">
    <source>
        <dbReference type="Proteomes" id="UP000055024"/>
    </source>
</evidence>
<sequence>MGIQQRTSLDFQSRSSIKKSQRLFENGHYSPEVYTDLGM</sequence>
<reference evidence="1 2" key="1">
    <citation type="submission" date="2015-01" db="EMBL/GenBank/DDBJ databases">
        <title>Evolution of Trichinella species and genotypes.</title>
        <authorList>
            <person name="Korhonen P.K."/>
            <person name="Edoardo P."/>
            <person name="Giuseppe L.R."/>
            <person name="Gasser R.B."/>
        </authorList>
    </citation>
    <scope>NUCLEOTIDE SEQUENCE [LARGE SCALE GENOMIC DNA]</scope>
    <source>
        <strain evidence="1">ISS1029</strain>
    </source>
</reference>
<gene>
    <name evidence="1" type="ORF">T11_15893</name>
</gene>